<name>A0A0L0W7N7_GOTPU</name>
<dbReference type="GO" id="GO:0005345">
    <property type="term" value="F:purine nucleobase transmembrane transporter activity"/>
    <property type="evidence" value="ECO:0007669"/>
    <property type="project" value="TreeGrafter"/>
</dbReference>
<gene>
    <name evidence="8" type="ORF">CLPU_15c00780</name>
</gene>
<protein>
    <submittedName>
        <fullName evidence="8">Permease</fullName>
    </submittedName>
</protein>
<feature type="transmembrane region" description="Helical" evidence="7">
    <location>
        <begin position="202"/>
        <end position="225"/>
    </location>
</feature>
<dbReference type="InterPro" id="IPR045018">
    <property type="entry name" value="Azg-like"/>
</dbReference>
<keyword evidence="9" id="KW-1185">Reference proteome</keyword>
<dbReference type="Proteomes" id="UP000037267">
    <property type="component" value="Unassembled WGS sequence"/>
</dbReference>
<feature type="transmembrane region" description="Helical" evidence="7">
    <location>
        <begin position="245"/>
        <end position="263"/>
    </location>
</feature>
<dbReference type="GO" id="GO:0012505">
    <property type="term" value="C:endomembrane system"/>
    <property type="evidence" value="ECO:0007669"/>
    <property type="project" value="UniProtKB-SubCell"/>
</dbReference>
<dbReference type="STRING" id="1503.CLPU_15c00780"/>
<feature type="transmembrane region" description="Helical" evidence="7">
    <location>
        <begin position="108"/>
        <end position="128"/>
    </location>
</feature>
<evidence type="ECO:0000256" key="2">
    <source>
        <dbReference type="ARBA" id="ARBA00005697"/>
    </source>
</evidence>
<feature type="transmembrane region" description="Helical" evidence="7">
    <location>
        <begin position="178"/>
        <end position="195"/>
    </location>
</feature>
<dbReference type="EMBL" id="LGSS01000015">
    <property type="protein sequence ID" value="KNF07583.1"/>
    <property type="molecule type" value="Genomic_DNA"/>
</dbReference>
<reference evidence="9" key="1">
    <citation type="submission" date="2015-07" db="EMBL/GenBank/DDBJ databases">
        <title>Draft genome sequence of the purine-degrading Gottschalkia purinilyticum DSM 1384 (formerly Clostridium purinilyticum).</title>
        <authorList>
            <person name="Poehlein A."/>
            <person name="Schiel-Bengelsdorf B."/>
            <person name="Bengelsdorf F.R."/>
            <person name="Daniel R."/>
            <person name="Duerre P."/>
        </authorList>
    </citation>
    <scope>NUCLEOTIDE SEQUENCE [LARGE SCALE GENOMIC DNA]</scope>
    <source>
        <strain evidence="9">DSM 1384</strain>
    </source>
</reference>
<feature type="transmembrane region" description="Helical" evidence="7">
    <location>
        <begin position="58"/>
        <end position="77"/>
    </location>
</feature>
<comment type="caution">
    <text evidence="8">The sequence shown here is derived from an EMBL/GenBank/DDBJ whole genome shotgun (WGS) entry which is preliminary data.</text>
</comment>
<evidence type="ECO:0000256" key="1">
    <source>
        <dbReference type="ARBA" id="ARBA00004127"/>
    </source>
</evidence>
<dbReference type="Pfam" id="PF00860">
    <property type="entry name" value="Xan_ur_permease"/>
    <property type="match status" value="1"/>
</dbReference>
<keyword evidence="3" id="KW-0813">Transport</keyword>
<feature type="transmembrane region" description="Helical" evidence="7">
    <location>
        <begin position="140"/>
        <end position="158"/>
    </location>
</feature>
<comment type="similarity">
    <text evidence="2">Belongs to the nucleobase:cation symporter-2 (NCS2) (TC 2.A.40) family. Azg-like subfamily.</text>
</comment>
<dbReference type="AlphaFoldDB" id="A0A0L0W7N7"/>
<keyword evidence="6 7" id="KW-0472">Membrane</keyword>
<evidence type="ECO:0000256" key="3">
    <source>
        <dbReference type="ARBA" id="ARBA00022448"/>
    </source>
</evidence>
<evidence type="ECO:0000256" key="7">
    <source>
        <dbReference type="SAM" id="Phobius"/>
    </source>
</evidence>
<keyword evidence="4 7" id="KW-0812">Transmembrane</keyword>
<dbReference type="PANTHER" id="PTHR43337">
    <property type="entry name" value="XANTHINE/URACIL PERMEASE C887.17-RELATED"/>
    <property type="match status" value="1"/>
</dbReference>
<evidence type="ECO:0000313" key="9">
    <source>
        <dbReference type="Proteomes" id="UP000037267"/>
    </source>
</evidence>
<feature type="non-terminal residue" evidence="8">
    <location>
        <position position="266"/>
    </location>
</feature>
<evidence type="ECO:0000256" key="6">
    <source>
        <dbReference type="ARBA" id="ARBA00023136"/>
    </source>
</evidence>
<evidence type="ECO:0000313" key="8">
    <source>
        <dbReference type="EMBL" id="KNF07583.1"/>
    </source>
</evidence>
<dbReference type="InterPro" id="IPR006043">
    <property type="entry name" value="NCS2"/>
</dbReference>
<sequence>MSSKATSTGFLDKTFKVSERNSNVKTEIFAGITTFMTIAYLLAVIPGNLGEVGMPKQAVFTATVLSALIATALAGILGNYPFGLAPSMGLNSFFAFSVVIGMKKSWEFALTAGLIAGIILVLLTVLRIREALFDAIPHNLKMAMISGIGLFITFIGLKNAGIVKAGGAILEIGVLKDPAVFIALIGIVITGVLMYKNVKGALLIGIVATTIIGIPFGVTQLPSSIVSLPPSVAPTALKFVGWDQILTIDMGVAVFTFLFVAIFDTI</sequence>
<evidence type="ECO:0000256" key="4">
    <source>
        <dbReference type="ARBA" id="ARBA00022692"/>
    </source>
</evidence>
<accession>A0A0L0W7N7</accession>
<dbReference type="RefSeq" id="WP_131701618.1">
    <property type="nucleotide sequence ID" value="NZ_LGSS01000015.1"/>
</dbReference>
<evidence type="ECO:0000256" key="5">
    <source>
        <dbReference type="ARBA" id="ARBA00022989"/>
    </source>
</evidence>
<dbReference type="GO" id="GO:0005886">
    <property type="term" value="C:plasma membrane"/>
    <property type="evidence" value="ECO:0007669"/>
    <property type="project" value="TreeGrafter"/>
</dbReference>
<dbReference type="PANTHER" id="PTHR43337:SF1">
    <property type="entry name" value="XANTHINE_URACIL PERMEASE C887.17-RELATED"/>
    <property type="match status" value="1"/>
</dbReference>
<feature type="transmembrane region" description="Helical" evidence="7">
    <location>
        <begin position="28"/>
        <end position="46"/>
    </location>
</feature>
<keyword evidence="5 7" id="KW-1133">Transmembrane helix</keyword>
<comment type="subcellular location">
    <subcellularLocation>
        <location evidence="1">Endomembrane system</location>
        <topology evidence="1">Multi-pass membrane protein</topology>
    </subcellularLocation>
</comment>
<proteinExistence type="inferred from homology"/>
<organism evidence="8 9">
    <name type="scientific">Gottschalkia purinilytica</name>
    <name type="common">Clostridium purinilyticum</name>
    <dbReference type="NCBI Taxonomy" id="1503"/>
    <lineage>
        <taxon>Bacteria</taxon>
        <taxon>Bacillati</taxon>
        <taxon>Bacillota</taxon>
        <taxon>Tissierellia</taxon>
        <taxon>Tissierellales</taxon>
        <taxon>Gottschalkiaceae</taxon>
        <taxon>Gottschalkia</taxon>
    </lineage>
</organism>